<accession>A0A9Q0KBB0</accession>
<evidence type="ECO:0000313" key="1">
    <source>
        <dbReference type="EMBL" id="KAJ4967297.1"/>
    </source>
</evidence>
<reference evidence="1" key="1">
    <citation type="journal article" date="2023" name="Plant J.">
        <title>The genome of the king protea, Protea cynaroides.</title>
        <authorList>
            <person name="Chang J."/>
            <person name="Duong T.A."/>
            <person name="Schoeman C."/>
            <person name="Ma X."/>
            <person name="Roodt D."/>
            <person name="Barker N."/>
            <person name="Li Z."/>
            <person name="Van de Peer Y."/>
            <person name="Mizrachi E."/>
        </authorList>
    </citation>
    <scope>NUCLEOTIDE SEQUENCE</scope>
    <source>
        <tissue evidence="1">Young leaves</tissue>
    </source>
</reference>
<comment type="caution">
    <text evidence="1">The sequence shown here is derived from an EMBL/GenBank/DDBJ whole genome shotgun (WGS) entry which is preliminary data.</text>
</comment>
<evidence type="ECO:0000313" key="2">
    <source>
        <dbReference type="Proteomes" id="UP001141806"/>
    </source>
</evidence>
<sequence>MVPMIQIQNSDHSSLWITRFKNLSEMDQPKKMMNQQELLREKDRKNQVLETTKLMYECLIGNKDMQDLSFEALGNLIWLIEKRMKEIQNRLNDIGLQIPTPPPPSQQFMSMFTSLRII</sequence>
<dbReference type="OrthoDB" id="779403at2759"/>
<dbReference type="EMBL" id="JAMYWD010000007">
    <property type="protein sequence ID" value="KAJ4967297.1"/>
    <property type="molecule type" value="Genomic_DNA"/>
</dbReference>
<protein>
    <submittedName>
        <fullName evidence="1">Uncharacterized protein</fullName>
    </submittedName>
</protein>
<organism evidence="1 2">
    <name type="scientific">Protea cynaroides</name>
    <dbReference type="NCBI Taxonomy" id="273540"/>
    <lineage>
        <taxon>Eukaryota</taxon>
        <taxon>Viridiplantae</taxon>
        <taxon>Streptophyta</taxon>
        <taxon>Embryophyta</taxon>
        <taxon>Tracheophyta</taxon>
        <taxon>Spermatophyta</taxon>
        <taxon>Magnoliopsida</taxon>
        <taxon>Proteales</taxon>
        <taxon>Proteaceae</taxon>
        <taxon>Protea</taxon>
    </lineage>
</organism>
<dbReference type="AlphaFoldDB" id="A0A9Q0KBB0"/>
<dbReference type="Proteomes" id="UP001141806">
    <property type="component" value="Unassembled WGS sequence"/>
</dbReference>
<keyword evidence="2" id="KW-1185">Reference proteome</keyword>
<proteinExistence type="predicted"/>
<gene>
    <name evidence="1" type="ORF">NE237_019146</name>
</gene>
<name>A0A9Q0KBB0_9MAGN</name>